<dbReference type="NCBIfam" id="TIGR01764">
    <property type="entry name" value="excise"/>
    <property type="match status" value="1"/>
</dbReference>
<dbReference type="Proteomes" id="UP000276232">
    <property type="component" value="Unassembled WGS sequence"/>
</dbReference>
<dbReference type="RefSeq" id="WP_123378637.1">
    <property type="nucleotide sequence ID" value="NZ_RJKN01000001.1"/>
</dbReference>
<name>A0A3N1HU24_9ACTN</name>
<dbReference type="InParanoid" id="A0A3N1HU24"/>
<comment type="caution">
    <text evidence="1">The sequence shown here is derived from an EMBL/GenBank/DDBJ whole genome shotgun (WGS) entry which is preliminary data.</text>
</comment>
<dbReference type="GO" id="GO:0003677">
    <property type="term" value="F:DNA binding"/>
    <property type="evidence" value="ECO:0007669"/>
    <property type="project" value="InterPro"/>
</dbReference>
<protein>
    <submittedName>
        <fullName evidence="1">Excisionase family DNA binding protein</fullName>
    </submittedName>
</protein>
<gene>
    <name evidence="1" type="ORF">EDC03_0585</name>
</gene>
<dbReference type="AlphaFoldDB" id="A0A3N1HU24"/>
<dbReference type="InterPro" id="IPR010093">
    <property type="entry name" value="SinI_DNA-bd"/>
</dbReference>
<reference evidence="1 2" key="1">
    <citation type="journal article" date="2015" name="Stand. Genomic Sci.">
        <title>Genomic Encyclopedia of Bacterial and Archaeal Type Strains, Phase III: the genomes of soil and plant-associated and newly described type strains.</title>
        <authorList>
            <person name="Whitman W.B."/>
            <person name="Woyke T."/>
            <person name="Klenk H.P."/>
            <person name="Zhou Y."/>
            <person name="Lilburn T.G."/>
            <person name="Beck B.J."/>
            <person name="De Vos P."/>
            <person name="Vandamme P."/>
            <person name="Eisen J.A."/>
            <person name="Garrity G."/>
            <person name="Hugenholtz P."/>
            <person name="Kyrpides N.C."/>
        </authorList>
    </citation>
    <scope>NUCLEOTIDE SEQUENCE [LARGE SCALE GENOMIC DNA]</scope>
    <source>
        <strain evidence="1 2">CECT 7306</strain>
    </source>
</reference>
<dbReference type="EMBL" id="RJKN01000001">
    <property type="protein sequence ID" value="ROP45969.1"/>
    <property type="molecule type" value="Genomic_DNA"/>
</dbReference>
<accession>A0A3N1HU24</accession>
<sequence>MATSHTIRLELGPAGAHREVPDDHERLLDFLALYSPAVSVTDVGRLEVIVSLPADSVGQAVTTALALLTQFGRPDVAAVEAMTTKEFDRRVALPLLPELLSVTEAAERLGMTRQSVLERIKAGTLAATRVGSTYAISAVAVETTAPRRQLADR</sequence>
<organism evidence="1 2">
    <name type="scientific">Pseudokineococcus lusitanus</name>
    <dbReference type="NCBI Taxonomy" id="763993"/>
    <lineage>
        <taxon>Bacteria</taxon>
        <taxon>Bacillati</taxon>
        <taxon>Actinomycetota</taxon>
        <taxon>Actinomycetes</taxon>
        <taxon>Kineosporiales</taxon>
        <taxon>Kineosporiaceae</taxon>
        <taxon>Pseudokineococcus</taxon>
    </lineage>
</organism>
<keyword evidence="2" id="KW-1185">Reference proteome</keyword>
<evidence type="ECO:0000313" key="1">
    <source>
        <dbReference type="EMBL" id="ROP45969.1"/>
    </source>
</evidence>
<dbReference type="OrthoDB" id="4463966at2"/>
<proteinExistence type="predicted"/>
<evidence type="ECO:0000313" key="2">
    <source>
        <dbReference type="Proteomes" id="UP000276232"/>
    </source>
</evidence>